<proteinExistence type="predicted"/>
<reference evidence="8 9" key="1">
    <citation type="submission" date="2017-01" db="EMBL/GenBank/DDBJ databases">
        <title>Complete genome of Tateyamaria omphalii DOK1-4 isolated from seawater in Dokdo.</title>
        <authorList>
            <person name="Kim J.H."/>
            <person name="Chi W.-J."/>
        </authorList>
    </citation>
    <scope>NUCLEOTIDE SEQUENCE [LARGE SCALE GENOMIC DNA]</scope>
    <source>
        <strain evidence="8 9">DOK1-4</strain>
    </source>
</reference>
<evidence type="ECO:0000256" key="1">
    <source>
        <dbReference type="ARBA" id="ARBA00004651"/>
    </source>
</evidence>
<dbReference type="GO" id="GO:0005886">
    <property type="term" value="C:plasma membrane"/>
    <property type="evidence" value="ECO:0007669"/>
    <property type="project" value="UniProtKB-SubCell"/>
</dbReference>
<name>A0A1P8MVM1_9RHOB</name>
<dbReference type="STRING" id="299262.BWR18_11000"/>
<keyword evidence="3" id="KW-1003">Cell membrane</keyword>
<sequence>MHIEPGVVDGAKMALAYGTAAAGAGYTLKLAADDLKRHDMASLALRSVMAAVGTFVFFEVMPHFAVGISEVHFILGTTLFLLLGPAAAAIGLAAGLLLQGTFFAPSDLPMYFVNVTTLLFPLFAVHALARRIVPDATAYVDLGYTQVLKMSAIYQGGVVAWVAFWAIYGQGVGAENMQAVLTFGAAYLLVILLEPIADLAVLAAAKGLRGWTRSGVFAHRLHNVA</sequence>
<dbReference type="AlphaFoldDB" id="A0A1P8MVM1"/>
<evidence type="ECO:0000256" key="5">
    <source>
        <dbReference type="ARBA" id="ARBA00022989"/>
    </source>
</evidence>
<evidence type="ECO:0000256" key="2">
    <source>
        <dbReference type="ARBA" id="ARBA00022448"/>
    </source>
</evidence>
<dbReference type="KEGG" id="tom:BWR18_11000"/>
<keyword evidence="5 7" id="KW-1133">Transmembrane helix</keyword>
<keyword evidence="9" id="KW-1185">Reference proteome</keyword>
<feature type="transmembrane region" description="Helical" evidence="7">
    <location>
        <begin position="180"/>
        <end position="205"/>
    </location>
</feature>
<accession>A0A1P8MVM1</accession>
<organism evidence="8 9">
    <name type="scientific">Tateyamaria omphalii</name>
    <dbReference type="NCBI Taxonomy" id="299262"/>
    <lineage>
        <taxon>Bacteria</taxon>
        <taxon>Pseudomonadati</taxon>
        <taxon>Pseudomonadota</taxon>
        <taxon>Alphaproteobacteria</taxon>
        <taxon>Rhodobacterales</taxon>
        <taxon>Roseobacteraceae</taxon>
        <taxon>Tateyamaria</taxon>
    </lineage>
</organism>
<dbReference type="InterPro" id="IPR002751">
    <property type="entry name" value="CbiM/NikMN"/>
</dbReference>
<feature type="transmembrane region" description="Helical" evidence="7">
    <location>
        <begin position="150"/>
        <end position="168"/>
    </location>
</feature>
<evidence type="ECO:0000313" key="9">
    <source>
        <dbReference type="Proteomes" id="UP000186336"/>
    </source>
</evidence>
<evidence type="ECO:0000256" key="3">
    <source>
        <dbReference type="ARBA" id="ARBA00022475"/>
    </source>
</evidence>
<dbReference type="Gene3D" id="1.10.1760.20">
    <property type="match status" value="1"/>
</dbReference>
<dbReference type="EMBL" id="CP019312">
    <property type="protein sequence ID" value="APX12147.1"/>
    <property type="molecule type" value="Genomic_DNA"/>
</dbReference>
<evidence type="ECO:0000256" key="7">
    <source>
        <dbReference type="SAM" id="Phobius"/>
    </source>
</evidence>
<protein>
    <recommendedName>
        <fullName evidence="10">Cobalt transporter</fullName>
    </recommendedName>
</protein>
<dbReference type="Pfam" id="PF01891">
    <property type="entry name" value="CbiM"/>
    <property type="match status" value="1"/>
</dbReference>
<keyword evidence="6 7" id="KW-0472">Membrane</keyword>
<gene>
    <name evidence="8" type="ORF">BWR18_11000</name>
</gene>
<dbReference type="RefSeq" id="WP_076628225.1">
    <property type="nucleotide sequence ID" value="NZ_CP019312.1"/>
</dbReference>
<feature type="transmembrane region" description="Helical" evidence="7">
    <location>
        <begin position="110"/>
        <end position="129"/>
    </location>
</feature>
<keyword evidence="2" id="KW-0813">Transport</keyword>
<feature type="transmembrane region" description="Helical" evidence="7">
    <location>
        <begin position="43"/>
        <end position="61"/>
    </location>
</feature>
<keyword evidence="4 7" id="KW-0812">Transmembrane</keyword>
<dbReference type="OrthoDB" id="4710659at2"/>
<evidence type="ECO:0008006" key="10">
    <source>
        <dbReference type="Google" id="ProtNLM"/>
    </source>
</evidence>
<comment type="subcellular location">
    <subcellularLocation>
        <location evidence="1">Cell membrane</location>
        <topology evidence="1">Multi-pass membrane protein</topology>
    </subcellularLocation>
</comment>
<dbReference type="Proteomes" id="UP000186336">
    <property type="component" value="Chromosome"/>
</dbReference>
<evidence type="ECO:0000256" key="6">
    <source>
        <dbReference type="ARBA" id="ARBA00023136"/>
    </source>
</evidence>
<evidence type="ECO:0000313" key="8">
    <source>
        <dbReference type="EMBL" id="APX12147.1"/>
    </source>
</evidence>
<evidence type="ECO:0000256" key="4">
    <source>
        <dbReference type="ARBA" id="ARBA00022692"/>
    </source>
</evidence>
<dbReference type="GO" id="GO:0000041">
    <property type="term" value="P:transition metal ion transport"/>
    <property type="evidence" value="ECO:0007669"/>
    <property type="project" value="InterPro"/>
</dbReference>
<feature type="transmembrane region" description="Helical" evidence="7">
    <location>
        <begin position="73"/>
        <end position="98"/>
    </location>
</feature>